<protein>
    <submittedName>
        <fullName evidence="1">Uncharacterized protein</fullName>
    </submittedName>
</protein>
<dbReference type="Gene3D" id="2.40.30.20">
    <property type="match status" value="1"/>
</dbReference>
<dbReference type="AlphaFoldDB" id="A0A0F9BV80"/>
<comment type="caution">
    <text evidence="1">The sequence shown here is derived from an EMBL/GenBank/DDBJ whole genome shotgun (WGS) entry which is preliminary data.</text>
</comment>
<dbReference type="InterPro" id="IPR023366">
    <property type="entry name" value="ATP_synth_asu-like_sf"/>
</dbReference>
<sequence length="291" mass="30859">MKRNLTILLLLSLFLLGARFSSDVFNVLVVSGQVTIETGPLYMKERATPTAKTNYGAIYTKTDNTLYFQDGAATEHKIMSVGVDLGEMYINNNAVATTIETAAVPIALRLFTTGDVDDWTFDAGSTGAITAFANAGGGSVRVTSAGHSLATGEFVTIRGTTNYNGIFEITSFDASNFDIVDTWAADDGASDWDQASSLIAGSSATGTYIITWAMSATAATINDTFLFSFVKNDAIQIESQIERKFANNDVGAMAGTMFLTIAAGDSVWMTAQNDGTGAITVSYANINLHSL</sequence>
<evidence type="ECO:0000313" key="1">
    <source>
        <dbReference type="EMBL" id="KKK88311.1"/>
    </source>
</evidence>
<gene>
    <name evidence="1" type="ORF">LCGC14_2744430</name>
</gene>
<accession>A0A0F9BV80</accession>
<organism evidence="1">
    <name type="scientific">marine sediment metagenome</name>
    <dbReference type="NCBI Taxonomy" id="412755"/>
    <lineage>
        <taxon>unclassified sequences</taxon>
        <taxon>metagenomes</taxon>
        <taxon>ecological metagenomes</taxon>
    </lineage>
</organism>
<name>A0A0F9BV80_9ZZZZ</name>
<proteinExistence type="predicted"/>
<dbReference type="EMBL" id="LAZR01050009">
    <property type="protein sequence ID" value="KKK88311.1"/>
    <property type="molecule type" value="Genomic_DNA"/>
</dbReference>
<reference evidence="1" key="1">
    <citation type="journal article" date="2015" name="Nature">
        <title>Complex archaea that bridge the gap between prokaryotes and eukaryotes.</title>
        <authorList>
            <person name="Spang A."/>
            <person name="Saw J.H."/>
            <person name="Jorgensen S.L."/>
            <person name="Zaremba-Niedzwiedzka K."/>
            <person name="Martijn J."/>
            <person name="Lind A.E."/>
            <person name="van Eijk R."/>
            <person name="Schleper C."/>
            <person name="Guy L."/>
            <person name="Ettema T.J."/>
        </authorList>
    </citation>
    <scope>NUCLEOTIDE SEQUENCE</scope>
</reference>